<evidence type="ECO:0000256" key="6">
    <source>
        <dbReference type="HAMAP-Rule" id="MF_00076"/>
    </source>
</evidence>
<dbReference type="InterPro" id="IPR000807">
    <property type="entry name" value="ImidazoleglycerolP_deHydtase"/>
</dbReference>
<comment type="similarity">
    <text evidence="6 7">Belongs to the imidazoleglycerol-phosphate dehydratase family.</text>
</comment>
<dbReference type="Pfam" id="PF00475">
    <property type="entry name" value="IGPD"/>
    <property type="match status" value="1"/>
</dbReference>
<dbReference type="InterPro" id="IPR020568">
    <property type="entry name" value="Ribosomal_Su5_D2-typ_SF"/>
</dbReference>
<protein>
    <recommendedName>
        <fullName evidence="2 6">Imidazoleglycerol-phosphate dehydratase</fullName>
        <shortName evidence="6">IGPD</shortName>
        <ecNumber evidence="6 7">4.2.1.19</ecNumber>
    </recommendedName>
</protein>
<dbReference type="FunFam" id="3.30.230.40:FF:000003">
    <property type="entry name" value="Imidazoleglycerol-phosphate dehydratase HisB"/>
    <property type="match status" value="1"/>
</dbReference>
<dbReference type="AlphaFoldDB" id="A0A1R0INC6"/>
<evidence type="ECO:0000313" key="8">
    <source>
        <dbReference type="EMBL" id="PSR23078.1"/>
    </source>
</evidence>
<evidence type="ECO:0000256" key="7">
    <source>
        <dbReference type="RuleBase" id="RU000599"/>
    </source>
</evidence>
<dbReference type="EC" id="4.2.1.19" evidence="6 7"/>
<dbReference type="RefSeq" id="WP_076005414.1">
    <property type="nucleotide sequence ID" value="NZ_MDZD01000012.1"/>
</dbReference>
<dbReference type="PROSITE" id="PS00955">
    <property type="entry name" value="IGP_DEHYDRATASE_2"/>
    <property type="match status" value="1"/>
</dbReference>
<dbReference type="PANTHER" id="PTHR23133:SF2">
    <property type="entry name" value="IMIDAZOLEGLYCEROL-PHOSPHATE DEHYDRATASE"/>
    <property type="match status" value="1"/>
</dbReference>
<dbReference type="CDD" id="cd07914">
    <property type="entry name" value="IGPD"/>
    <property type="match status" value="1"/>
</dbReference>
<evidence type="ECO:0000256" key="3">
    <source>
        <dbReference type="ARBA" id="ARBA00022605"/>
    </source>
</evidence>
<keyword evidence="4 6" id="KW-0368">Histidine biosynthesis</keyword>
<comment type="subcellular location">
    <subcellularLocation>
        <location evidence="6 7">Cytoplasm</location>
    </subcellularLocation>
</comment>
<evidence type="ECO:0000256" key="2">
    <source>
        <dbReference type="ARBA" id="ARBA00016664"/>
    </source>
</evidence>
<gene>
    <name evidence="6" type="primary">hisB</name>
    <name evidence="8" type="ORF">C7B47_16170</name>
</gene>
<dbReference type="SUPFAM" id="SSF54211">
    <property type="entry name" value="Ribosomal protein S5 domain 2-like"/>
    <property type="match status" value="2"/>
</dbReference>
<dbReference type="InterPro" id="IPR038494">
    <property type="entry name" value="IGPD_sf"/>
</dbReference>
<dbReference type="UniPathway" id="UPA00031">
    <property type="reaction ID" value="UER00011"/>
</dbReference>
<organism evidence="8 9">
    <name type="scientific">Sulfobacillus thermosulfidooxidans</name>
    <dbReference type="NCBI Taxonomy" id="28034"/>
    <lineage>
        <taxon>Bacteria</taxon>
        <taxon>Bacillati</taxon>
        <taxon>Bacillota</taxon>
        <taxon>Clostridia</taxon>
        <taxon>Eubacteriales</taxon>
        <taxon>Clostridiales Family XVII. Incertae Sedis</taxon>
        <taxon>Sulfobacillus</taxon>
    </lineage>
</organism>
<comment type="catalytic activity">
    <reaction evidence="6 7">
        <text>D-erythro-1-(imidazol-4-yl)glycerol 3-phosphate = 3-(imidazol-4-yl)-2-oxopropyl phosphate + H2O</text>
        <dbReference type="Rhea" id="RHEA:11040"/>
        <dbReference type="ChEBI" id="CHEBI:15377"/>
        <dbReference type="ChEBI" id="CHEBI:57766"/>
        <dbReference type="ChEBI" id="CHEBI:58278"/>
        <dbReference type="EC" id="4.2.1.19"/>
    </reaction>
</comment>
<dbReference type="GO" id="GO:0005737">
    <property type="term" value="C:cytoplasm"/>
    <property type="evidence" value="ECO:0007669"/>
    <property type="project" value="UniProtKB-SubCell"/>
</dbReference>
<keyword evidence="6" id="KW-0963">Cytoplasm</keyword>
<keyword evidence="5 6" id="KW-0456">Lyase</keyword>
<dbReference type="Proteomes" id="UP000242705">
    <property type="component" value="Unassembled WGS sequence"/>
</dbReference>
<dbReference type="HAMAP" id="MF_00076">
    <property type="entry name" value="HisB"/>
    <property type="match status" value="1"/>
</dbReference>
<sequence length="194" mass="21410">MTRQQEITRVTKETEVRVLVNLDSQSPTTIETNIPLFTHFLTAMAKHGHVAWQIFGHGDVEVDPHHLIEDVGIVMGQAVREALGDMRGIKRFGQRYLPMDDALVLCALDISGRGGLYWSGQFPDRPINGIDAEVWPEFFRAFAQHGGITLHLVCQAGQNAHHVYEAAFKALGQALYEAIQVGPDGDVPSTKGVL</sequence>
<dbReference type="Gene3D" id="3.30.230.40">
    <property type="entry name" value="Imidazole glycerol phosphate dehydratase, domain 1"/>
    <property type="match status" value="2"/>
</dbReference>
<dbReference type="PROSITE" id="PS00954">
    <property type="entry name" value="IGP_DEHYDRATASE_1"/>
    <property type="match status" value="1"/>
</dbReference>
<accession>A0A1R0INC6</accession>
<evidence type="ECO:0000256" key="5">
    <source>
        <dbReference type="ARBA" id="ARBA00023239"/>
    </source>
</evidence>
<evidence type="ECO:0000256" key="4">
    <source>
        <dbReference type="ARBA" id="ARBA00023102"/>
    </source>
</evidence>
<proteinExistence type="inferred from homology"/>
<dbReference type="InterPro" id="IPR020565">
    <property type="entry name" value="ImidazoleglycerP_deHydtase_CS"/>
</dbReference>
<evidence type="ECO:0000313" key="9">
    <source>
        <dbReference type="Proteomes" id="UP000242705"/>
    </source>
</evidence>
<evidence type="ECO:0000256" key="1">
    <source>
        <dbReference type="ARBA" id="ARBA00005047"/>
    </source>
</evidence>
<dbReference type="PANTHER" id="PTHR23133">
    <property type="entry name" value="IMIDAZOLEGLYCEROL-PHOSPHATE DEHYDRATASE HIS7"/>
    <property type="match status" value="1"/>
</dbReference>
<dbReference type="GO" id="GO:0004424">
    <property type="term" value="F:imidazoleglycerol-phosphate dehydratase activity"/>
    <property type="evidence" value="ECO:0007669"/>
    <property type="project" value="UniProtKB-UniRule"/>
</dbReference>
<comment type="pathway">
    <text evidence="1 6 7">Amino-acid biosynthesis; L-histidine biosynthesis; L-histidine from 5-phospho-alpha-D-ribose 1-diphosphate: step 6/9.</text>
</comment>
<dbReference type="EMBL" id="PXYX01000075">
    <property type="protein sequence ID" value="PSR23078.1"/>
    <property type="molecule type" value="Genomic_DNA"/>
</dbReference>
<dbReference type="GO" id="GO:0000105">
    <property type="term" value="P:L-histidine biosynthetic process"/>
    <property type="evidence" value="ECO:0007669"/>
    <property type="project" value="UniProtKB-UniRule"/>
</dbReference>
<name>A0A1R0INC6_SULTH</name>
<dbReference type="FunFam" id="3.30.230.40:FF:000001">
    <property type="entry name" value="Imidazoleglycerol-phosphate dehydratase HisB"/>
    <property type="match status" value="1"/>
</dbReference>
<comment type="caution">
    <text evidence="8">The sequence shown here is derived from an EMBL/GenBank/DDBJ whole genome shotgun (WGS) entry which is preliminary data.</text>
</comment>
<reference evidence="8 9" key="1">
    <citation type="journal article" date="2014" name="BMC Genomics">
        <title>Comparison of environmental and isolate Sulfobacillus genomes reveals diverse carbon, sulfur, nitrogen, and hydrogen metabolisms.</title>
        <authorList>
            <person name="Justice N.B."/>
            <person name="Norman A."/>
            <person name="Brown C.T."/>
            <person name="Singh A."/>
            <person name="Thomas B.C."/>
            <person name="Banfield J.F."/>
        </authorList>
    </citation>
    <scope>NUCLEOTIDE SEQUENCE [LARGE SCALE GENOMIC DNA]</scope>
    <source>
        <strain evidence="8">AMDSBA5</strain>
    </source>
</reference>
<keyword evidence="3 6" id="KW-0028">Amino-acid biosynthesis</keyword>
<dbReference type="NCBIfam" id="NF002114">
    <property type="entry name" value="PRK00951.2-4"/>
    <property type="match status" value="1"/>
</dbReference>